<evidence type="ECO:0000313" key="2">
    <source>
        <dbReference type="Proteomes" id="UP001206895"/>
    </source>
</evidence>
<keyword evidence="2" id="KW-1185">Reference proteome</keyword>
<gene>
    <name evidence="1" type="ORF">LX13_003962</name>
</gene>
<comment type="caution">
    <text evidence="1">The sequence shown here is derived from an EMBL/GenBank/DDBJ whole genome shotgun (WGS) entry which is preliminary data.</text>
</comment>
<accession>A0ABT1HJL8</accession>
<protein>
    <submittedName>
        <fullName evidence="1">Uncharacterized protein</fullName>
    </submittedName>
</protein>
<proteinExistence type="predicted"/>
<name>A0ABT1HJL8_9NOCA</name>
<evidence type="ECO:0000313" key="1">
    <source>
        <dbReference type="EMBL" id="MCP2178121.1"/>
    </source>
</evidence>
<dbReference type="Proteomes" id="UP001206895">
    <property type="component" value="Unassembled WGS sequence"/>
</dbReference>
<organism evidence="1 2">
    <name type="scientific">Williamsia maris</name>
    <dbReference type="NCBI Taxonomy" id="72806"/>
    <lineage>
        <taxon>Bacteria</taxon>
        <taxon>Bacillati</taxon>
        <taxon>Actinomycetota</taxon>
        <taxon>Actinomycetes</taxon>
        <taxon>Mycobacteriales</taxon>
        <taxon>Nocardiaceae</taxon>
        <taxon>Williamsia</taxon>
    </lineage>
</organism>
<dbReference type="EMBL" id="JAMTCJ010000004">
    <property type="protein sequence ID" value="MCP2178121.1"/>
    <property type="molecule type" value="Genomic_DNA"/>
</dbReference>
<sequence>MSAVNDLIELSTIPSQSTARCMNPECLEMCTFDPNVAGQKPLFCSAKCRVAFGAKRRKLVRQLEALDEVQRTTSMTQKEARRVAKVQSYLRWLLERYPSDRA</sequence>
<reference evidence="1 2" key="1">
    <citation type="submission" date="2022-06" db="EMBL/GenBank/DDBJ databases">
        <title>Genomic Encyclopedia of Archaeal and Bacterial Type Strains, Phase II (KMG-II): from individual species to whole genera.</title>
        <authorList>
            <person name="Goeker M."/>
        </authorList>
    </citation>
    <scope>NUCLEOTIDE SEQUENCE [LARGE SCALE GENOMIC DNA]</scope>
    <source>
        <strain evidence="1 2">DSM 44693</strain>
    </source>
</reference>